<dbReference type="EMBL" id="GADI01004667">
    <property type="protein sequence ID" value="JAA69141.1"/>
    <property type="molecule type" value="mRNA"/>
</dbReference>
<proteinExistence type="evidence at transcript level"/>
<name>A0A0K8RDK6_IXORI</name>
<accession>A0A0K8RDK6</accession>
<organism evidence="1">
    <name type="scientific">Ixodes ricinus</name>
    <name type="common">Common tick</name>
    <name type="synonym">Acarus ricinus</name>
    <dbReference type="NCBI Taxonomy" id="34613"/>
    <lineage>
        <taxon>Eukaryota</taxon>
        <taxon>Metazoa</taxon>
        <taxon>Ecdysozoa</taxon>
        <taxon>Arthropoda</taxon>
        <taxon>Chelicerata</taxon>
        <taxon>Arachnida</taxon>
        <taxon>Acari</taxon>
        <taxon>Parasitiformes</taxon>
        <taxon>Ixodida</taxon>
        <taxon>Ixodoidea</taxon>
        <taxon>Ixodidae</taxon>
        <taxon>Ixodinae</taxon>
        <taxon>Ixodes</taxon>
    </lineage>
</organism>
<protein>
    <submittedName>
        <fullName evidence="1">Putative outcast ele5 orf2-h 1e-60-j 4</fullName>
    </submittedName>
</protein>
<sequence length="98" mass="11313">MSLTYIKNKRGPKTDPWGTRDRISRFCDLQPLISTNCVLFVRYAKIQFTRWGEIPTRCSFLMLDSAVPYQKLLIDPKILHQCFLLLIALAKSCTTDTS</sequence>
<evidence type="ECO:0000313" key="1">
    <source>
        <dbReference type="EMBL" id="JAA69141.1"/>
    </source>
</evidence>
<reference evidence="1" key="1">
    <citation type="submission" date="2012-12" db="EMBL/GenBank/DDBJ databases">
        <title>Identification and characterization of a phenylalanine ammonia-lyase gene family in Isatis indigotica Fort.</title>
        <authorList>
            <person name="Liu Q."/>
            <person name="Chen J."/>
            <person name="Zhou X."/>
            <person name="Di P."/>
            <person name="Xiao Y."/>
            <person name="Xuan H."/>
            <person name="Zhang L."/>
            <person name="Chen W."/>
        </authorList>
    </citation>
    <scope>NUCLEOTIDE SEQUENCE</scope>
    <source>
        <tissue evidence="1">Salivary gland</tissue>
    </source>
</reference>
<dbReference type="AlphaFoldDB" id="A0A0K8RDK6"/>